<dbReference type="Gene3D" id="3.40.50.10540">
    <property type="entry name" value="Crotonobetainyl-coa:carnitine coa-transferase, domain 1"/>
    <property type="match status" value="1"/>
</dbReference>
<evidence type="ECO:0000313" key="1">
    <source>
        <dbReference type="EMBL" id="MDA0136826.1"/>
    </source>
</evidence>
<dbReference type="InterPro" id="IPR044855">
    <property type="entry name" value="CoA-Trfase_III_dom3_sf"/>
</dbReference>
<protein>
    <submittedName>
        <fullName evidence="1">CoA transferase</fullName>
    </submittedName>
</protein>
<dbReference type="EMBL" id="JAPCID010000006">
    <property type="protein sequence ID" value="MDA0136826.1"/>
    <property type="molecule type" value="Genomic_DNA"/>
</dbReference>
<accession>A0ABT4RE61</accession>
<organism evidence="1 2">
    <name type="scientific">Solirubrobacter deserti</name>
    <dbReference type="NCBI Taxonomy" id="2282478"/>
    <lineage>
        <taxon>Bacteria</taxon>
        <taxon>Bacillati</taxon>
        <taxon>Actinomycetota</taxon>
        <taxon>Thermoleophilia</taxon>
        <taxon>Solirubrobacterales</taxon>
        <taxon>Solirubrobacteraceae</taxon>
        <taxon>Solirubrobacter</taxon>
    </lineage>
</organism>
<dbReference type="InterPro" id="IPR023606">
    <property type="entry name" value="CoA-Trfase_III_dom_1_sf"/>
</dbReference>
<dbReference type="PANTHER" id="PTHR48228">
    <property type="entry name" value="SUCCINYL-COA--D-CITRAMALATE COA-TRANSFERASE"/>
    <property type="match status" value="1"/>
</dbReference>
<gene>
    <name evidence="1" type="ORF">OJ962_04895</name>
</gene>
<dbReference type="InterPro" id="IPR050509">
    <property type="entry name" value="CoA-transferase_III"/>
</dbReference>
<dbReference type="RefSeq" id="WP_202953693.1">
    <property type="nucleotide sequence ID" value="NZ_JAPCID010000006.1"/>
</dbReference>
<evidence type="ECO:0000313" key="2">
    <source>
        <dbReference type="Proteomes" id="UP001147700"/>
    </source>
</evidence>
<dbReference type="PANTHER" id="PTHR48228:SF5">
    <property type="entry name" value="ALPHA-METHYLACYL-COA RACEMASE"/>
    <property type="match status" value="1"/>
</dbReference>
<dbReference type="Pfam" id="PF02515">
    <property type="entry name" value="CoA_transf_3"/>
    <property type="match status" value="1"/>
</dbReference>
<dbReference type="Proteomes" id="UP001147700">
    <property type="component" value="Unassembled WGS sequence"/>
</dbReference>
<proteinExistence type="predicted"/>
<dbReference type="Gene3D" id="3.30.1540.10">
    <property type="entry name" value="formyl-coa transferase, domain 3"/>
    <property type="match status" value="1"/>
</dbReference>
<dbReference type="GO" id="GO:0016740">
    <property type="term" value="F:transferase activity"/>
    <property type="evidence" value="ECO:0007669"/>
    <property type="project" value="UniProtKB-KW"/>
</dbReference>
<sequence length="373" mass="39215">MGPLHGVKVIEIASIGPGPFAAMLLADLGADVVRIDRAGGAGNPLGEGAWNFMHRGRRSAAVDLKHADGRELILRLCERTDALIEGFRPGVMERLGLGPDTVAARNPRLVYGRMTGYGQDGPMAHVAGHDINYIAIAGVLGAMGRTGERPPIPLNLVADFGGGGMLLALGVVSAVLEARTSGQGQVVDAAMVEGSALLATMFHAMRAAGLWSDTPGTNLLDSGAPFYEVYATSDGGHVAVGALEPQFYATLLRLLELEDMPQWERARWPEYKQRFAAVFATRTRDEWAARLEGEDACATAVLALHEAPHHPHNVARGTFTDFGPAPAPRFSRTPAAISRPPAEPGADTDAVLADWGIEDVAALRAAGAVSGPG</sequence>
<dbReference type="SUPFAM" id="SSF89796">
    <property type="entry name" value="CoA-transferase family III (CaiB/BaiF)"/>
    <property type="match status" value="1"/>
</dbReference>
<reference evidence="1" key="1">
    <citation type="submission" date="2022-10" db="EMBL/GenBank/DDBJ databases">
        <title>The WGS of Solirubrobacter sp. CPCC 204708.</title>
        <authorList>
            <person name="Jiang Z."/>
        </authorList>
    </citation>
    <scope>NUCLEOTIDE SEQUENCE</scope>
    <source>
        <strain evidence="1">CPCC 204708</strain>
    </source>
</reference>
<keyword evidence="1" id="KW-0808">Transferase</keyword>
<comment type="caution">
    <text evidence="1">The sequence shown here is derived from an EMBL/GenBank/DDBJ whole genome shotgun (WGS) entry which is preliminary data.</text>
</comment>
<name>A0ABT4RE61_9ACTN</name>
<keyword evidence="2" id="KW-1185">Reference proteome</keyword>
<dbReference type="InterPro" id="IPR003673">
    <property type="entry name" value="CoA-Trfase_fam_III"/>
</dbReference>